<comment type="caution">
    <text evidence="1">The sequence shown here is derived from an EMBL/GenBank/DDBJ whole genome shotgun (WGS) entry which is preliminary data.</text>
</comment>
<gene>
    <name evidence="1" type="ORF">ST47_g7358</name>
</gene>
<sequence>MLSLLFTTLSLLTLSTTALPFSNQAPPTAEQWTIPSLSMHMMTRYTGLPGSQPWPESTQFPSTIAFDVNMPNNHTAHCRAEWANGTLPDVGDSMGCTGEGPGRVRFRMREYTELGHRRPELGFVLSVWRDDRQPNQHTILMGETPVTANDPSEPSSYLTCLLGAPFDGLRCSIAGLMSVRRALVLEARVEEGGDGDVDTEKSALVTTSLER</sequence>
<dbReference type="EMBL" id="JYNV01000244">
    <property type="protein sequence ID" value="KZM21530.1"/>
    <property type="molecule type" value="Genomic_DNA"/>
</dbReference>
<protein>
    <submittedName>
        <fullName evidence="1">Uncharacterized protein</fullName>
    </submittedName>
</protein>
<dbReference type="OrthoDB" id="3922703at2759"/>
<name>A0A163B248_DIDRA</name>
<reference evidence="1 2" key="1">
    <citation type="journal article" date="2016" name="Sci. Rep.">
        <title>Draft genome sequencing and secretome analysis of fungal phytopathogen Ascochyta rabiei provides insight into the necrotrophic effector repertoire.</title>
        <authorList>
            <person name="Verma S."/>
            <person name="Gazara R.K."/>
            <person name="Nizam S."/>
            <person name="Parween S."/>
            <person name="Chattopadhyay D."/>
            <person name="Verma P.K."/>
        </authorList>
    </citation>
    <scope>NUCLEOTIDE SEQUENCE [LARGE SCALE GENOMIC DNA]</scope>
    <source>
        <strain evidence="1 2">ArDII</strain>
    </source>
</reference>
<dbReference type="Proteomes" id="UP000076837">
    <property type="component" value="Unassembled WGS sequence"/>
</dbReference>
<accession>A0A163B248</accession>
<keyword evidence="2" id="KW-1185">Reference proteome</keyword>
<proteinExistence type="predicted"/>
<evidence type="ECO:0000313" key="1">
    <source>
        <dbReference type="EMBL" id="KZM21530.1"/>
    </source>
</evidence>
<dbReference type="AlphaFoldDB" id="A0A163B248"/>
<evidence type="ECO:0000313" key="2">
    <source>
        <dbReference type="Proteomes" id="UP000076837"/>
    </source>
</evidence>
<organism evidence="1 2">
    <name type="scientific">Didymella rabiei</name>
    <name type="common">Chickpea ascochyta blight fungus</name>
    <name type="synonym">Mycosphaerella rabiei</name>
    <dbReference type="NCBI Taxonomy" id="5454"/>
    <lineage>
        <taxon>Eukaryota</taxon>
        <taxon>Fungi</taxon>
        <taxon>Dikarya</taxon>
        <taxon>Ascomycota</taxon>
        <taxon>Pezizomycotina</taxon>
        <taxon>Dothideomycetes</taxon>
        <taxon>Pleosporomycetidae</taxon>
        <taxon>Pleosporales</taxon>
        <taxon>Pleosporineae</taxon>
        <taxon>Didymellaceae</taxon>
        <taxon>Ascochyta</taxon>
    </lineage>
</organism>